<dbReference type="GO" id="GO:0000981">
    <property type="term" value="F:DNA-binding transcription factor activity, RNA polymerase II-specific"/>
    <property type="evidence" value="ECO:0007669"/>
    <property type="project" value="InterPro"/>
</dbReference>
<dbReference type="PANTHER" id="PTHR47424">
    <property type="entry name" value="REGULATORY PROTEIN GAL4"/>
    <property type="match status" value="1"/>
</dbReference>
<dbReference type="Gene3D" id="4.10.240.10">
    <property type="entry name" value="Zn(2)-C6 fungal-type DNA-binding domain"/>
    <property type="match status" value="1"/>
</dbReference>
<dbReference type="PROSITE" id="PS00463">
    <property type="entry name" value="ZN2_CY6_FUNGAL_1"/>
    <property type="match status" value="1"/>
</dbReference>
<gene>
    <name evidence="7" type="ORF">AAE3_LOCUS13787</name>
</gene>
<dbReference type="Proteomes" id="UP000467700">
    <property type="component" value="Unassembled WGS sequence"/>
</dbReference>
<dbReference type="InterPro" id="IPR001138">
    <property type="entry name" value="Zn2Cys6_DnaBD"/>
</dbReference>
<feature type="domain" description="Zn(2)-C6 fungal-type" evidence="6">
    <location>
        <begin position="96"/>
        <end position="126"/>
    </location>
</feature>
<accession>A0A8S0W5S7</accession>
<evidence type="ECO:0000256" key="5">
    <source>
        <dbReference type="SAM" id="MobiDB-lite"/>
    </source>
</evidence>
<comment type="caution">
    <text evidence="7">The sequence shown here is derived from an EMBL/GenBank/DDBJ whole genome shotgun (WGS) entry which is preliminary data.</text>
</comment>
<keyword evidence="1" id="KW-0805">Transcription regulation</keyword>
<feature type="region of interest" description="Disordered" evidence="5">
    <location>
        <begin position="208"/>
        <end position="230"/>
    </location>
</feature>
<evidence type="ECO:0000313" key="7">
    <source>
        <dbReference type="EMBL" id="CAA7271606.1"/>
    </source>
</evidence>
<dbReference type="AlphaFoldDB" id="A0A8S0W5S7"/>
<dbReference type="PANTHER" id="PTHR47424:SF3">
    <property type="entry name" value="REGULATORY PROTEIN GAL4"/>
    <property type="match status" value="1"/>
</dbReference>
<feature type="compositionally biased region" description="Low complexity" evidence="5">
    <location>
        <begin position="55"/>
        <end position="75"/>
    </location>
</feature>
<sequence length="428" mass="46920">MDFQDDDFALSAASERDNLAYGPSGIRDTHSTEDTSRQGWLTDTSDFSQRANSESPSFPSTPSAQQTPTSTPPQATLELHIVKPTIPSVRQRTAQACDKCRERKTKCSGHRPVCVRCTNRGLICQYSTREMSRIRGPIKPRTPIPLNRISPHDPLDAYFPGQGRPTPALHSRMGGCRTDAFVRPSGPSPLTLGALGQRHVSRSLQQVPTSWNEPAQPGLSELYSSTPGQQLPDKGDLDLSLNYGYTLPSQSIYRPTADPQHLASAADLHRPYLPVPEFSLQMSSFVPSGPSLRVQTFDGDRDFSSIASSSGMSTLPEQLVPHGLPSYSQDTLPFNAPYTRALPATMGAYWDINAEFENIADQLDVGETTTNYLVFDSPDSGFELELDVACPAPIVPFFADFLEDVKMGHRTSGQHARFSVLSRAFGFP</sequence>
<evidence type="ECO:0000259" key="6">
    <source>
        <dbReference type="PROSITE" id="PS50048"/>
    </source>
</evidence>
<evidence type="ECO:0000256" key="3">
    <source>
        <dbReference type="ARBA" id="ARBA00023163"/>
    </source>
</evidence>
<dbReference type="EMBL" id="CACVBS010000112">
    <property type="protein sequence ID" value="CAA7271606.1"/>
    <property type="molecule type" value="Genomic_DNA"/>
</dbReference>
<feature type="compositionally biased region" description="Basic and acidic residues" evidence="5">
    <location>
        <begin position="27"/>
        <end position="36"/>
    </location>
</feature>
<organism evidence="7 8">
    <name type="scientific">Cyclocybe aegerita</name>
    <name type="common">Black poplar mushroom</name>
    <name type="synonym">Agrocybe aegerita</name>
    <dbReference type="NCBI Taxonomy" id="1973307"/>
    <lineage>
        <taxon>Eukaryota</taxon>
        <taxon>Fungi</taxon>
        <taxon>Dikarya</taxon>
        <taxon>Basidiomycota</taxon>
        <taxon>Agaricomycotina</taxon>
        <taxon>Agaricomycetes</taxon>
        <taxon>Agaricomycetidae</taxon>
        <taxon>Agaricales</taxon>
        <taxon>Agaricineae</taxon>
        <taxon>Bolbitiaceae</taxon>
        <taxon>Cyclocybe</taxon>
    </lineage>
</organism>
<keyword evidence="2" id="KW-0238">DNA-binding</keyword>
<keyword evidence="3" id="KW-0804">Transcription</keyword>
<proteinExistence type="predicted"/>
<evidence type="ECO:0000313" key="8">
    <source>
        <dbReference type="Proteomes" id="UP000467700"/>
    </source>
</evidence>
<evidence type="ECO:0000256" key="4">
    <source>
        <dbReference type="ARBA" id="ARBA00023242"/>
    </source>
</evidence>
<protein>
    <recommendedName>
        <fullName evidence="6">Zn(2)-C6 fungal-type domain-containing protein</fullName>
    </recommendedName>
</protein>
<evidence type="ECO:0000256" key="2">
    <source>
        <dbReference type="ARBA" id="ARBA00023125"/>
    </source>
</evidence>
<reference evidence="7 8" key="1">
    <citation type="submission" date="2020-01" db="EMBL/GenBank/DDBJ databases">
        <authorList>
            <person name="Gupta K D."/>
        </authorList>
    </citation>
    <scope>NUCLEOTIDE SEQUENCE [LARGE SCALE GENOMIC DNA]</scope>
</reference>
<dbReference type="SUPFAM" id="SSF57701">
    <property type="entry name" value="Zn2/Cys6 DNA-binding domain"/>
    <property type="match status" value="1"/>
</dbReference>
<dbReference type="InterPro" id="IPR051127">
    <property type="entry name" value="Fungal_SecMet_Regulators"/>
</dbReference>
<dbReference type="SMART" id="SM00066">
    <property type="entry name" value="GAL4"/>
    <property type="match status" value="1"/>
</dbReference>
<dbReference type="GO" id="GO:0003677">
    <property type="term" value="F:DNA binding"/>
    <property type="evidence" value="ECO:0007669"/>
    <property type="project" value="UniProtKB-KW"/>
</dbReference>
<evidence type="ECO:0000256" key="1">
    <source>
        <dbReference type="ARBA" id="ARBA00023015"/>
    </source>
</evidence>
<keyword evidence="8" id="KW-1185">Reference proteome</keyword>
<name>A0A8S0W5S7_CYCAE</name>
<keyword evidence="4" id="KW-0539">Nucleus</keyword>
<dbReference type="OrthoDB" id="2441642at2759"/>
<dbReference type="Pfam" id="PF00172">
    <property type="entry name" value="Zn_clus"/>
    <property type="match status" value="1"/>
</dbReference>
<dbReference type="CDD" id="cd00067">
    <property type="entry name" value="GAL4"/>
    <property type="match status" value="1"/>
</dbReference>
<dbReference type="PROSITE" id="PS50048">
    <property type="entry name" value="ZN2_CY6_FUNGAL_2"/>
    <property type="match status" value="1"/>
</dbReference>
<dbReference type="GO" id="GO:0008270">
    <property type="term" value="F:zinc ion binding"/>
    <property type="evidence" value="ECO:0007669"/>
    <property type="project" value="InterPro"/>
</dbReference>
<feature type="compositionally biased region" description="Polar residues" evidence="5">
    <location>
        <begin position="37"/>
        <end position="54"/>
    </location>
</feature>
<feature type="region of interest" description="Disordered" evidence="5">
    <location>
        <begin position="1"/>
        <end position="75"/>
    </location>
</feature>
<dbReference type="InterPro" id="IPR036864">
    <property type="entry name" value="Zn2-C6_fun-type_DNA-bd_sf"/>
</dbReference>